<protein>
    <submittedName>
        <fullName evidence="2">Uncharacterized protein</fullName>
    </submittedName>
</protein>
<proteinExistence type="predicted"/>
<gene>
    <name evidence="2" type="ORF">FEZ41_10065</name>
</gene>
<evidence type="ECO:0000313" key="2">
    <source>
        <dbReference type="EMBL" id="TLQ18088.1"/>
    </source>
</evidence>
<evidence type="ECO:0000313" key="3">
    <source>
        <dbReference type="Proteomes" id="UP000305100"/>
    </source>
</evidence>
<dbReference type="EMBL" id="VBSX01000025">
    <property type="protein sequence ID" value="TLQ18088.1"/>
    <property type="molecule type" value="Genomic_DNA"/>
</dbReference>
<dbReference type="OrthoDB" id="2329500at2"/>
<feature type="compositionally biased region" description="Polar residues" evidence="1">
    <location>
        <begin position="211"/>
        <end position="223"/>
    </location>
</feature>
<dbReference type="Proteomes" id="UP000305100">
    <property type="component" value="Unassembled WGS sequence"/>
</dbReference>
<comment type="caution">
    <text evidence="2">The sequence shown here is derived from an EMBL/GenBank/DDBJ whole genome shotgun (WGS) entry which is preliminary data.</text>
</comment>
<name>A0A5R9CSQ0_9LACO</name>
<feature type="region of interest" description="Disordered" evidence="1">
    <location>
        <begin position="240"/>
        <end position="311"/>
    </location>
</feature>
<reference evidence="2 3" key="1">
    <citation type="submission" date="2019-05" db="EMBL/GenBank/DDBJ databases">
        <title>The metagenome of a microbial culture collection derived from dairy environment covers the genomic content of the human microbiome.</title>
        <authorList>
            <person name="Roder T."/>
            <person name="Wuthrich D."/>
            <person name="Sattari Z."/>
            <person name="Von Ah U."/>
            <person name="Bar C."/>
            <person name="Ronchi F."/>
            <person name="Macpherson A.J."/>
            <person name="Ganal-Vonarburg S.C."/>
            <person name="Bruggmann R."/>
            <person name="Vergeres G."/>
        </authorList>
    </citation>
    <scope>NUCLEOTIDE SEQUENCE [LARGE SCALE GENOMIC DNA]</scope>
    <source>
        <strain evidence="2 3">FAM 1079</strain>
    </source>
</reference>
<dbReference type="RefSeq" id="WP_138467738.1">
    <property type="nucleotide sequence ID" value="NZ_VBSX01000025.1"/>
</dbReference>
<feature type="compositionally biased region" description="Polar residues" evidence="1">
    <location>
        <begin position="278"/>
        <end position="294"/>
    </location>
</feature>
<sequence>MMEPEKASRHSQNYAEIHFETRSGDTIMESLKVFRTIGEQFRIALPILKGYVLVHRPQKLVYTMQEQPTVIHLIYAKIGSLHVYHGLTDMTGELVPLSNSDQPDQIKPVQLPRINSDQFYFEMSDEGIGAQVANPEQYVPRDPTAETSLVSLTTAEKQRVDHMEAELSADDNESNLNIDALKDELASEPNQPTTHPQIDLGNFAPDVPEQPAQSEPRNQQPTTAKIAPAADLHIQAAPISAAQQQPQPQVGQPQPVQPQPQVQPTPPQPTPAGQSPQSDTQRVDGQQPQSMQPTPSEPAAQLNPEKTPTTLLTEAFVMVSKDLTETADQQKIAKLAQSGQSLLAAIKTLAQLDQATNNQ</sequence>
<feature type="compositionally biased region" description="Pro residues" evidence="1">
    <location>
        <begin position="255"/>
        <end position="270"/>
    </location>
</feature>
<evidence type="ECO:0000256" key="1">
    <source>
        <dbReference type="SAM" id="MobiDB-lite"/>
    </source>
</evidence>
<feature type="compositionally biased region" description="Low complexity" evidence="1">
    <location>
        <begin position="240"/>
        <end position="254"/>
    </location>
</feature>
<dbReference type="AlphaFoldDB" id="A0A5R9CSQ0"/>
<organism evidence="2 3">
    <name type="scientific">Lentilactobacillus parafarraginis</name>
    <dbReference type="NCBI Taxonomy" id="390842"/>
    <lineage>
        <taxon>Bacteria</taxon>
        <taxon>Bacillati</taxon>
        <taxon>Bacillota</taxon>
        <taxon>Bacilli</taxon>
        <taxon>Lactobacillales</taxon>
        <taxon>Lactobacillaceae</taxon>
        <taxon>Lentilactobacillus</taxon>
    </lineage>
</organism>
<accession>A0A5R9CSQ0</accession>
<feature type="region of interest" description="Disordered" evidence="1">
    <location>
        <begin position="187"/>
        <end position="224"/>
    </location>
</feature>